<comment type="caution">
    <text evidence="3">The sequence shown here is derived from an EMBL/GenBank/DDBJ whole genome shotgun (WGS) entry which is preliminary data.</text>
</comment>
<dbReference type="Proteomes" id="UP000494106">
    <property type="component" value="Unassembled WGS sequence"/>
</dbReference>
<sequence length="675" mass="76565">MYVIIFAAWLPCYDDSSGCTYYWNQLTNVVTWDIPHEYLIALKIPQQKLASPVSAEVSSAEWHLYKQAVKEKENNKITLQNKKCPDGDNEEEKIELISSYHNSESDSNDETETPVNSPKPPSKVLPKKNVQKKQKKKTQEYGPALPPNMSYSVPIGPELPPELINTVGTSPTNKTQNPVTREKITKMTYESQDENTLMKRLKDETKLLEKLGADIPKKVQQLIQEEIGSDYAASKSRGSSKSRTNIDECLDRVEKKELPKYSEAKIKDTKNISAKTSHKRDGTPPIEPRHLFPIFQNIKETPIPRETDNEERKVDIAKNKTVNLYLSDIKTANKKKLRLSNEVLPKKEPAYTTKYSKHIEGYSNERVGLGFVTDENNAETTKNTINYEKGLVFTKGETLNEEKEDKDLNDLIDMVEKKLKYLNQIHPSKVTPTQEMLIQMQTLADAFRAGALSLSYWRRWATAAHTYLVRQEQRLTLPGWTCSFVRSEGRYCYCRVSDGFVQYECPAAPNTEMDICTTPPHPGIQAKFEVQPPLPPSPIPVTPPLPPPHTGSACLVHEPPPPGCEDLLKRPTSQEPQRDIGAELATFYSDIAQIENTQSISQAASTSLEPEQKKQQEQREIHKESLKKRERDKDTKMKIAKKQSRVKICTGGLKHKSVSSLVAKWKQVAAEKYSN</sequence>
<feature type="compositionally biased region" description="Basic and acidic residues" evidence="1">
    <location>
        <begin position="610"/>
        <end position="637"/>
    </location>
</feature>
<dbReference type="SUPFAM" id="SSF51045">
    <property type="entry name" value="WW domain"/>
    <property type="match status" value="1"/>
</dbReference>
<gene>
    <name evidence="3" type="ORF">APLA_LOCUS16799</name>
</gene>
<proteinExistence type="predicted"/>
<dbReference type="InterPro" id="IPR036020">
    <property type="entry name" value="WW_dom_sf"/>
</dbReference>
<protein>
    <recommendedName>
        <fullName evidence="2">WW domain-containing protein</fullName>
    </recommendedName>
</protein>
<feature type="region of interest" description="Disordered" evidence="1">
    <location>
        <begin position="601"/>
        <end position="644"/>
    </location>
</feature>
<organism evidence="3 4">
    <name type="scientific">Arctia plantaginis</name>
    <name type="common">Wood tiger moth</name>
    <name type="synonym">Phalaena plantaginis</name>
    <dbReference type="NCBI Taxonomy" id="874455"/>
    <lineage>
        <taxon>Eukaryota</taxon>
        <taxon>Metazoa</taxon>
        <taxon>Ecdysozoa</taxon>
        <taxon>Arthropoda</taxon>
        <taxon>Hexapoda</taxon>
        <taxon>Insecta</taxon>
        <taxon>Pterygota</taxon>
        <taxon>Neoptera</taxon>
        <taxon>Endopterygota</taxon>
        <taxon>Lepidoptera</taxon>
        <taxon>Glossata</taxon>
        <taxon>Ditrysia</taxon>
        <taxon>Noctuoidea</taxon>
        <taxon>Erebidae</taxon>
        <taxon>Arctiinae</taxon>
        <taxon>Arctia</taxon>
    </lineage>
</organism>
<feature type="compositionally biased region" description="Basic residues" evidence="1">
    <location>
        <begin position="125"/>
        <end position="136"/>
    </location>
</feature>
<dbReference type="AlphaFoldDB" id="A0A8S1BGB5"/>
<feature type="region of interest" description="Disordered" evidence="1">
    <location>
        <begin position="100"/>
        <end position="149"/>
    </location>
</feature>
<evidence type="ECO:0000313" key="4">
    <source>
        <dbReference type="Proteomes" id="UP000494106"/>
    </source>
</evidence>
<reference evidence="3 4" key="1">
    <citation type="submission" date="2020-04" db="EMBL/GenBank/DDBJ databases">
        <authorList>
            <person name="Wallbank WR R."/>
            <person name="Pardo Diaz C."/>
            <person name="Kozak K."/>
            <person name="Martin S."/>
            <person name="Jiggins C."/>
            <person name="Moest M."/>
            <person name="Warren A I."/>
            <person name="Byers J.R.P. K."/>
            <person name="Montejo-Kovacevich G."/>
            <person name="Yen C E."/>
        </authorList>
    </citation>
    <scope>NUCLEOTIDE SEQUENCE [LARGE SCALE GENOMIC DNA]</scope>
</reference>
<dbReference type="PANTHER" id="PTHR46697">
    <property type="entry name" value="FORMIN-BINDING PROTEIN 4"/>
    <property type="match status" value="1"/>
</dbReference>
<name>A0A8S1BGB5_ARCPL</name>
<dbReference type="OrthoDB" id="2444812at2759"/>
<evidence type="ECO:0000313" key="3">
    <source>
        <dbReference type="EMBL" id="CAB3258984.1"/>
    </source>
</evidence>
<keyword evidence="4" id="KW-1185">Reference proteome</keyword>
<accession>A0A8S1BGB5</accession>
<dbReference type="InterPro" id="IPR001202">
    <property type="entry name" value="WW_dom"/>
</dbReference>
<dbReference type="Gene3D" id="2.20.70.10">
    <property type="match status" value="1"/>
</dbReference>
<dbReference type="EMBL" id="CADEBC010000602">
    <property type="protein sequence ID" value="CAB3258984.1"/>
    <property type="molecule type" value="Genomic_DNA"/>
</dbReference>
<dbReference type="Pfam" id="PF00397">
    <property type="entry name" value="WW"/>
    <property type="match status" value="1"/>
</dbReference>
<dbReference type="InterPro" id="IPR053076">
    <property type="entry name" value="WW_domain_protein"/>
</dbReference>
<evidence type="ECO:0000259" key="2">
    <source>
        <dbReference type="Pfam" id="PF00397"/>
    </source>
</evidence>
<dbReference type="PANTHER" id="PTHR46697:SF1">
    <property type="entry name" value="FORMIN-BINDING PROTEIN 4"/>
    <property type="match status" value="1"/>
</dbReference>
<dbReference type="CDD" id="cd00201">
    <property type="entry name" value="WW"/>
    <property type="match status" value="1"/>
</dbReference>
<evidence type="ECO:0000256" key="1">
    <source>
        <dbReference type="SAM" id="MobiDB-lite"/>
    </source>
</evidence>
<feature type="domain" description="WW" evidence="2">
    <location>
        <begin position="9"/>
        <end position="35"/>
    </location>
</feature>